<keyword evidence="3" id="KW-1185">Reference proteome</keyword>
<dbReference type="EMBL" id="CP104205">
    <property type="protein sequence ID" value="UWX54264.1"/>
    <property type="molecule type" value="Genomic_DNA"/>
</dbReference>
<sequence length="333" mass="37843">MVIFIEGHLGGTLTHESDYLLEYAPPFIKNKLTEKNEFSKIDFSSRDSILVYKDLLEPILQEKCWACHNADVQRGELNMQHPDSLLIGGESGSILIAGNSTKSELFSRVTLSQKSQKYMPPVGEPLTYSEIQLLDWWITNGADFKMKIEEGNTSEPIKSILSKTYGIDTSPGPWYESVKIKPADSLDIAKLIDNGFLVKKLGEDNNLLDIEYNEQNLTEEKIKLLLNVANHITWLSLAQSNISDNQANYISQFPNLTRLQLEKTYLTDAGIKQISMLEHLESINLYATGVSEKCLEDLSKFPNLKRIYLWNTSADKNIVQEFKVKNPEMEIIF</sequence>
<dbReference type="InterPro" id="IPR032675">
    <property type="entry name" value="LRR_dom_sf"/>
</dbReference>
<evidence type="ECO:0000313" key="3">
    <source>
        <dbReference type="Proteomes" id="UP001059209"/>
    </source>
</evidence>
<dbReference type="Pfam" id="PF07635">
    <property type="entry name" value="PSCyt1"/>
    <property type="match status" value="1"/>
</dbReference>
<dbReference type="PANTHER" id="PTHR35889">
    <property type="entry name" value="CYCLOINULO-OLIGOSACCHARIDE FRUCTANOTRANSFERASE-RELATED"/>
    <property type="match status" value="1"/>
</dbReference>
<evidence type="ECO:0000259" key="1">
    <source>
        <dbReference type="Pfam" id="PF07635"/>
    </source>
</evidence>
<protein>
    <recommendedName>
        <fullName evidence="1">Cytochrome C Planctomycete-type domain-containing protein</fullName>
    </recommendedName>
</protein>
<name>A0ABY5Y6F6_9FLAO</name>
<dbReference type="InterPro" id="IPR011429">
    <property type="entry name" value="Cyt_c_Planctomycete-type"/>
</dbReference>
<evidence type="ECO:0000313" key="2">
    <source>
        <dbReference type="EMBL" id="UWX54264.1"/>
    </source>
</evidence>
<dbReference type="SUPFAM" id="SSF52047">
    <property type="entry name" value="RNI-like"/>
    <property type="match status" value="1"/>
</dbReference>
<dbReference type="Proteomes" id="UP001059209">
    <property type="component" value="Chromosome"/>
</dbReference>
<feature type="domain" description="Cytochrome C Planctomycete-type" evidence="1">
    <location>
        <begin position="64"/>
        <end position="121"/>
    </location>
</feature>
<gene>
    <name evidence="2" type="ORF">NYZ99_15080</name>
</gene>
<dbReference type="PANTHER" id="PTHR35889:SF3">
    <property type="entry name" value="F-BOX DOMAIN-CONTAINING PROTEIN"/>
    <property type="match status" value="1"/>
</dbReference>
<organism evidence="2 3">
    <name type="scientific">Maribacter litopenaei</name>
    <dbReference type="NCBI Taxonomy" id="2976127"/>
    <lineage>
        <taxon>Bacteria</taxon>
        <taxon>Pseudomonadati</taxon>
        <taxon>Bacteroidota</taxon>
        <taxon>Flavobacteriia</taxon>
        <taxon>Flavobacteriales</taxon>
        <taxon>Flavobacteriaceae</taxon>
        <taxon>Maribacter</taxon>
    </lineage>
</organism>
<dbReference type="Gene3D" id="3.80.10.10">
    <property type="entry name" value="Ribonuclease Inhibitor"/>
    <property type="match status" value="1"/>
</dbReference>
<accession>A0ABY5Y6F6</accession>
<proteinExistence type="predicted"/>
<reference evidence="2" key="1">
    <citation type="submission" date="2022-09" db="EMBL/GenBank/DDBJ databases">
        <title>Maribacter litopenaei sp. nov., isolated from the intestinal tract of the Pacific White Shrimp, Litopenaeus vannamei.</title>
        <authorList>
            <person name="Kim S.Y."/>
            <person name="Hwang C.Y."/>
        </authorList>
    </citation>
    <scope>NUCLEOTIDE SEQUENCE</scope>
    <source>
        <strain evidence="2">HL-LV01</strain>
    </source>
</reference>
<dbReference type="RefSeq" id="WP_260572059.1">
    <property type="nucleotide sequence ID" value="NZ_CP104205.1"/>
</dbReference>